<name>A0A556AIB9_9BURK</name>
<evidence type="ECO:0000256" key="1">
    <source>
        <dbReference type="SAM" id="MobiDB-lite"/>
    </source>
</evidence>
<feature type="region of interest" description="Disordered" evidence="1">
    <location>
        <begin position="1"/>
        <end position="41"/>
    </location>
</feature>
<accession>A0A556AIB9</accession>
<evidence type="ECO:0000313" key="2">
    <source>
        <dbReference type="EMBL" id="TSH92637.1"/>
    </source>
</evidence>
<dbReference type="RefSeq" id="WP_143949003.1">
    <property type="nucleotide sequence ID" value="NZ_BAABMB010000001.1"/>
</dbReference>
<sequence>MFTGRESRRAGGWRRDTSASDLPPRHEHRDPSTRQTYFHGAGRSWSRDEILRLAGFADAVRRHPTHEIIVLFHTVGEPFTALIAIPRERIAPRGADRSLATAPPFWRHGDIMHIAADRPP</sequence>
<gene>
    <name evidence="2" type="ORF">FOZ76_14550</name>
</gene>
<organism evidence="2 3">
    <name type="scientific">Verticiella sediminum</name>
    <dbReference type="NCBI Taxonomy" id="1247510"/>
    <lineage>
        <taxon>Bacteria</taxon>
        <taxon>Pseudomonadati</taxon>
        <taxon>Pseudomonadota</taxon>
        <taxon>Betaproteobacteria</taxon>
        <taxon>Burkholderiales</taxon>
        <taxon>Alcaligenaceae</taxon>
        <taxon>Verticiella</taxon>
    </lineage>
</organism>
<dbReference type="EMBL" id="VLTJ01000029">
    <property type="protein sequence ID" value="TSH92637.1"/>
    <property type="molecule type" value="Genomic_DNA"/>
</dbReference>
<dbReference type="Proteomes" id="UP000318405">
    <property type="component" value="Unassembled WGS sequence"/>
</dbReference>
<proteinExistence type="predicted"/>
<feature type="compositionally biased region" description="Basic and acidic residues" evidence="1">
    <location>
        <begin position="1"/>
        <end position="32"/>
    </location>
</feature>
<protein>
    <submittedName>
        <fullName evidence="2">Uncharacterized protein</fullName>
    </submittedName>
</protein>
<evidence type="ECO:0000313" key="3">
    <source>
        <dbReference type="Proteomes" id="UP000318405"/>
    </source>
</evidence>
<dbReference type="AlphaFoldDB" id="A0A556AIB9"/>
<dbReference type="OrthoDB" id="9989102at2"/>
<comment type="caution">
    <text evidence="2">The sequence shown here is derived from an EMBL/GenBank/DDBJ whole genome shotgun (WGS) entry which is preliminary data.</text>
</comment>
<reference evidence="2 3" key="1">
    <citation type="submission" date="2019-07" db="EMBL/GenBank/DDBJ databases">
        <title>Qingshengfaniella alkalisoli gen. nov., sp. nov., isolated from saline soil.</title>
        <authorList>
            <person name="Xu L."/>
            <person name="Huang X.-X."/>
            <person name="Sun J.-Q."/>
        </authorList>
    </citation>
    <scope>NUCLEOTIDE SEQUENCE [LARGE SCALE GENOMIC DNA]</scope>
    <source>
        <strain evidence="2 3">DSM 27279</strain>
    </source>
</reference>
<keyword evidence="3" id="KW-1185">Reference proteome</keyword>